<dbReference type="AlphaFoldDB" id="A0A8J7F1M3"/>
<dbReference type="EMBL" id="JADEWL010000010">
    <property type="protein sequence ID" value="MBE9212043.1"/>
    <property type="molecule type" value="Genomic_DNA"/>
</dbReference>
<protein>
    <submittedName>
        <fullName evidence="1">Uncharacterized protein</fullName>
    </submittedName>
</protein>
<comment type="caution">
    <text evidence="1">The sequence shown here is derived from an EMBL/GenBank/DDBJ whole genome shotgun (WGS) entry which is preliminary data.</text>
</comment>
<name>A0A8J7F1M3_9CYAN</name>
<sequence>MNLSFKDTKFIVEALKELINRYNERLEEIEDNDEFDDEASELSNDTLFLESLLTDLENNLNKNKTYSLSVSSNNFSHKQGTKSVDMLFNLVVQLSINERLLLVEAISESIRNDNRLKAS</sequence>
<keyword evidence="2" id="KW-1185">Reference proteome</keyword>
<reference evidence="1" key="1">
    <citation type="submission" date="2020-10" db="EMBL/GenBank/DDBJ databases">
        <authorList>
            <person name="Castelo-Branco R."/>
            <person name="Eusebio N."/>
            <person name="Adriana R."/>
            <person name="Vieira A."/>
            <person name="Brugerolle De Fraissinette N."/>
            <person name="Rezende De Castro R."/>
            <person name="Schneider M.P."/>
            <person name="Vasconcelos V."/>
            <person name="Leao P.N."/>
        </authorList>
    </citation>
    <scope>NUCLEOTIDE SEQUENCE</scope>
    <source>
        <strain evidence="1">LEGE 06105</strain>
    </source>
</reference>
<dbReference type="Proteomes" id="UP000620559">
    <property type="component" value="Unassembled WGS sequence"/>
</dbReference>
<organism evidence="1 2">
    <name type="scientific">Plectonema cf. radiosum LEGE 06105</name>
    <dbReference type="NCBI Taxonomy" id="945769"/>
    <lineage>
        <taxon>Bacteria</taxon>
        <taxon>Bacillati</taxon>
        <taxon>Cyanobacteriota</taxon>
        <taxon>Cyanophyceae</taxon>
        <taxon>Oscillatoriophycideae</taxon>
        <taxon>Oscillatoriales</taxon>
        <taxon>Microcoleaceae</taxon>
        <taxon>Plectonema</taxon>
    </lineage>
</organism>
<evidence type="ECO:0000313" key="2">
    <source>
        <dbReference type="Proteomes" id="UP000620559"/>
    </source>
</evidence>
<evidence type="ECO:0000313" key="1">
    <source>
        <dbReference type="EMBL" id="MBE9212043.1"/>
    </source>
</evidence>
<proteinExistence type="predicted"/>
<gene>
    <name evidence="1" type="ORF">IQ247_04845</name>
</gene>
<dbReference type="RefSeq" id="WP_193917609.1">
    <property type="nucleotide sequence ID" value="NZ_JADEWL010000010.1"/>
</dbReference>
<accession>A0A8J7F1M3</accession>